<evidence type="ECO:0008006" key="3">
    <source>
        <dbReference type="Google" id="ProtNLM"/>
    </source>
</evidence>
<organism evidence="1 2">
    <name type="scientific">Actinoplanes lobatus</name>
    <dbReference type="NCBI Taxonomy" id="113568"/>
    <lineage>
        <taxon>Bacteria</taxon>
        <taxon>Bacillati</taxon>
        <taxon>Actinomycetota</taxon>
        <taxon>Actinomycetes</taxon>
        <taxon>Micromonosporales</taxon>
        <taxon>Micromonosporaceae</taxon>
        <taxon>Actinoplanes</taxon>
    </lineage>
</organism>
<proteinExistence type="predicted"/>
<accession>A0ABQ4AY16</accession>
<keyword evidence="2" id="KW-1185">Reference proteome</keyword>
<protein>
    <recommendedName>
        <fullName evidence="3">DUF1249 domain-containing protein</fullName>
    </recommendedName>
</protein>
<dbReference type="EMBL" id="BOMP01000178">
    <property type="protein sequence ID" value="GIE45877.1"/>
    <property type="molecule type" value="Genomic_DNA"/>
</dbReference>
<name>A0ABQ4AY16_9ACTN</name>
<evidence type="ECO:0000313" key="1">
    <source>
        <dbReference type="EMBL" id="GIE45877.1"/>
    </source>
</evidence>
<evidence type="ECO:0000313" key="2">
    <source>
        <dbReference type="Proteomes" id="UP000631312"/>
    </source>
</evidence>
<dbReference type="Proteomes" id="UP000631312">
    <property type="component" value="Unassembled WGS sequence"/>
</dbReference>
<comment type="caution">
    <text evidence="1">The sequence shown here is derived from an EMBL/GenBank/DDBJ whole genome shotgun (WGS) entry which is preliminary data.</text>
</comment>
<reference evidence="1 2" key="1">
    <citation type="submission" date="2021-01" db="EMBL/GenBank/DDBJ databases">
        <title>Whole genome shotgun sequence of Actinoplanes lobatus NBRC 12513.</title>
        <authorList>
            <person name="Komaki H."/>
            <person name="Tamura T."/>
        </authorList>
    </citation>
    <scope>NUCLEOTIDE SEQUENCE [LARGE SCALE GENOMIC DNA]</scope>
    <source>
        <strain evidence="1 2">NBRC 12513</strain>
    </source>
</reference>
<gene>
    <name evidence="1" type="ORF">Alo02nite_87750</name>
</gene>
<sequence length="143" mass="16402">MNLYALAMDVIWSATELGSRRFRPTPVRSDLAELDNHFRRLRRRRVRGYIEVEVPNVESPRLTIGFRGEYAVIHMFVVTPAVQSFLLAGDGTVPSEAYVQVPVMDELTRFTGDVVLEVHRAWDLVRAFTRTGRASDIGEWHML</sequence>